<dbReference type="Proteomes" id="UP000831537">
    <property type="component" value="Chromosome"/>
</dbReference>
<feature type="transmembrane region" description="Helical" evidence="1">
    <location>
        <begin position="191"/>
        <end position="207"/>
    </location>
</feature>
<evidence type="ECO:0008006" key="4">
    <source>
        <dbReference type="Google" id="ProtNLM"/>
    </source>
</evidence>
<organism evidence="2 3">
    <name type="scientific">Gracilibacillus salinarum</name>
    <dbReference type="NCBI Taxonomy" id="2932255"/>
    <lineage>
        <taxon>Bacteria</taxon>
        <taxon>Bacillati</taxon>
        <taxon>Bacillota</taxon>
        <taxon>Bacilli</taxon>
        <taxon>Bacillales</taxon>
        <taxon>Bacillaceae</taxon>
        <taxon>Gracilibacillus</taxon>
    </lineage>
</organism>
<feature type="transmembrane region" description="Helical" evidence="1">
    <location>
        <begin position="143"/>
        <end position="162"/>
    </location>
</feature>
<evidence type="ECO:0000256" key="1">
    <source>
        <dbReference type="SAM" id="Phobius"/>
    </source>
</evidence>
<gene>
    <name evidence="2" type="ORF">MUN87_13045</name>
</gene>
<reference evidence="2 3" key="1">
    <citation type="submission" date="2022-04" db="EMBL/GenBank/DDBJ databases">
        <title>Gracilibacillus sp. isolated from saltern.</title>
        <authorList>
            <person name="Won M."/>
            <person name="Lee C.-M."/>
            <person name="Woen H.-Y."/>
            <person name="Kwon S.-W."/>
        </authorList>
    </citation>
    <scope>NUCLEOTIDE SEQUENCE [LARGE SCALE GENOMIC DNA]</scope>
    <source>
        <strain evidence="2 3">SSPM10-3</strain>
    </source>
</reference>
<feature type="transmembrane region" description="Helical" evidence="1">
    <location>
        <begin position="35"/>
        <end position="56"/>
    </location>
</feature>
<protein>
    <recommendedName>
        <fullName evidence="4">Phospholipid phosphatase</fullName>
    </recommendedName>
</protein>
<sequence>MDNYLYLLYAVVYAALFIYGLLVTPTARIWSWGSFLFLVIIGLVFDNVVLAFGKFIGEGPILENLNLLRYWSHALFTPTLVLYCFGILQIKGRLRTILFVAFLAVTTCLILFEIRFEVLHLSIQPQWEYGVLRYAPIEDSNGPPLMILIVTMVLLITSLVIWMRRRWPWMFAGVLLMSMGSIVNIPINSAAITNGFELILIITLFLTKTTQENKSNY</sequence>
<proteinExistence type="predicted"/>
<feature type="transmembrane region" description="Helical" evidence="1">
    <location>
        <begin position="6"/>
        <end position="23"/>
    </location>
</feature>
<keyword evidence="3" id="KW-1185">Reference proteome</keyword>
<evidence type="ECO:0000313" key="3">
    <source>
        <dbReference type="Proteomes" id="UP000831537"/>
    </source>
</evidence>
<accession>A0ABY4GHF1</accession>
<dbReference type="EMBL" id="CP095071">
    <property type="protein sequence ID" value="UOQ83682.1"/>
    <property type="molecule type" value="Genomic_DNA"/>
</dbReference>
<feature type="transmembrane region" description="Helical" evidence="1">
    <location>
        <begin position="97"/>
        <end position="123"/>
    </location>
</feature>
<feature type="transmembrane region" description="Helical" evidence="1">
    <location>
        <begin position="68"/>
        <end position="90"/>
    </location>
</feature>
<dbReference type="RefSeq" id="WP_244740753.1">
    <property type="nucleotide sequence ID" value="NZ_CP095071.1"/>
</dbReference>
<keyword evidence="1" id="KW-0472">Membrane</keyword>
<keyword evidence="1" id="KW-1133">Transmembrane helix</keyword>
<keyword evidence="1" id="KW-0812">Transmembrane</keyword>
<name>A0ABY4GHF1_9BACI</name>
<evidence type="ECO:0000313" key="2">
    <source>
        <dbReference type="EMBL" id="UOQ83682.1"/>
    </source>
</evidence>